<sequence>MAKGEVDLLDELADGATIASQGSLGQQFVGTHRARGMLPSGSGLQPEQG</sequence>
<gene>
    <name evidence="1" type="ORF">UFOPK2786_00909</name>
</gene>
<name>A0A6J6T9C8_9ZZZZ</name>
<evidence type="ECO:0000313" key="1">
    <source>
        <dbReference type="EMBL" id="CAB4743495.1"/>
    </source>
</evidence>
<reference evidence="1" key="1">
    <citation type="submission" date="2020-05" db="EMBL/GenBank/DDBJ databases">
        <authorList>
            <person name="Chiriac C."/>
            <person name="Salcher M."/>
            <person name="Ghai R."/>
            <person name="Kavagutti S V."/>
        </authorList>
    </citation>
    <scope>NUCLEOTIDE SEQUENCE</scope>
</reference>
<protein>
    <submittedName>
        <fullName evidence="1">Unannotated protein</fullName>
    </submittedName>
</protein>
<accession>A0A6J6T9C8</accession>
<organism evidence="1">
    <name type="scientific">freshwater metagenome</name>
    <dbReference type="NCBI Taxonomy" id="449393"/>
    <lineage>
        <taxon>unclassified sequences</taxon>
        <taxon>metagenomes</taxon>
        <taxon>ecological metagenomes</taxon>
    </lineage>
</organism>
<dbReference type="AlphaFoldDB" id="A0A6J6T9C8"/>
<dbReference type="EMBL" id="CAEZYW010000127">
    <property type="protein sequence ID" value="CAB4743495.1"/>
    <property type="molecule type" value="Genomic_DNA"/>
</dbReference>
<proteinExistence type="predicted"/>